<reference evidence="2 3" key="1">
    <citation type="submission" date="2017-03" db="EMBL/GenBank/DDBJ databases">
        <title>Genomes of endolithic fungi from Antarctica.</title>
        <authorList>
            <person name="Coleine C."/>
            <person name="Masonjones S."/>
            <person name="Stajich J.E."/>
        </authorList>
    </citation>
    <scope>NUCLEOTIDE SEQUENCE [LARGE SCALE GENOMIC DNA]</scope>
    <source>
        <strain evidence="2 3">CCFEE 5187</strain>
    </source>
</reference>
<dbReference type="OrthoDB" id="5218421at2759"/>
<evidence type="ECO:0000313" key="2">
    <source>
        <dbReference type="EMBL" id="TKA69682.1"/>
    </source>
</evidence>
<name>A0A4U0X0G7_9PEZI</name>
<proteinExistence type="predicted"/>
<evidence type="ECO:0000313" key="3">
    <source>
        <dbReference type="Proteomes" id="UP000308768"/>
    </source>
</evidence>
<sequence length="87" mass="9321">MATQTTSAYVQSGFAEPGAAQHNFVQQFDLDNPDQAMATYARIMHQHTKHQYDMAASSARRRSSAPSSGMATLAHETSTASVGSNDS</sequence>
<gene>
    <name evidence="2" type="ORF">B0A49_07413</name>
</gene>
<accession>A0A4U0X0G7</accession>
<comment type="caution">
    <text evidence="2">The sequence shown here is derived from an EMBL/GenBank/DDBJ whole genome shotgun (WGS) entry which is preliminary data.</text>
</comment>
<dbReference type="EMBL" id="NAJN01000705">
    <property type="protein sequence ID" value="TKA69682.1"/>
    <property type="molecule type" value="Genomic_DNA"/>
</dbReference>
<dbReference type="AlphaFoldDB" id="A0A4U0X0G7"/>
<protein>
    <submittedName>
        <fullName evidence="2">Uncharacterized protein</fullName>
    </submittedName>
</protein>
<feature type="region of interest" description="Disordered" evidence="1">
    <location>
        <begin position="54"/>
        <end position="87"/>
    </location>
</feature>
<feature type="compositionally biased region" description="Polar residues" evidence="1">
    <location>
        <begin position="75"/>
        <end position="87"/>
    </location>
</feature>
<keyword evidence="3" id="KW-1185">Reference proteome</keyword>
<organism evidence="2 3">
    <name type="scientific">Cryomyces minteri</name>
    <dbReference type="NCBI Taxonomy" id="331657"/>
    <lineage>
        <taxon>Eukaryota</taxon>
        <taxon>Fungi</taxon>
        <taxon>Dikarya</taxon>
        <taxon>Ascomycota</taxon>
        <taxon>Pezizomycotina</taxon>
        <taxon>Dothideomycetes</taxon>
        <taxon>Dothideomycetes incertae sedis</taxon>
        <taxon>Cryomyces</taxon>
    </lineage>
</organism>
<dbReference type="Proteomes" id="UP000308768">
    <property type="component" value="Unassembled WGS sequence"/>
</dbReference>
<evidence type="ECO:0000256" key="1">
    <source>
        <dbReference type="SAM" id="MobiDB-lite"/>
    </source>
</evidence>